<dbReference type="GO" id="GO:0005737">
    <property type="term" value="C:cytoplasm"/>
    <property type="evidence" value="ECO:0007669"/>
    <property type="project" value="TreeGrafter"/>
</dbReference>
<protein>
    <recommendedName>
        <fullName evidence="6">SET domain-containing protein</fullName>
    </recommendedName>
</protein>
<dbReference type="InterPro" id="IPR003591">
    <property type="entry name" value="Leu-rich_rpt_typical-subtyp"/>
</dbReference>
<organism evidence="7 8">
    <name type="scientific">Brassicogethes aeneus</name>
    <name type="common">Rape pollen beetle</name>
    <name type="synonym">Meligethes aeneus</name>
    <dbReference type="NCBI Taxonomy" id="1431903"/>
    <lineage>
        <taxon>Eukaryota</taxon>
        <taxon>Metazoa</taxon>
        <taxon>Ecdysozoa</taxon>
        <taxon>Arthropoda</taxon>
        <taxon>Hexapoda</taxon>
        <taxon>Insecta</taxon>
        <taxon>Pterygota</taxon>
        <taxon>Neoptera</taxon>
        <taxon>Endopterygota</taxon>
        <taxon>Coleoptera</taxon>
        <taxon>Polyphaga</taxon>
        <taxon>Cucujiformia</taxon>
        <taxon>Nitidulidae</taxon>
        <taxon>Meligethinae</taxon>
        <taxon>Brassicogethes</taxon>
    </lineage>
</organism>
<dbReference type="CDD" id="cd10536">
    <property type="entry name" value="SET_SMYD4"/>
    <property type="match status" value="1"/>
</dbReference>
<dbReference type="PANTHER" id="PTHR46165">
    <property type="entry name" value="SET AND MYND DOMAIN-CONTAINING PROTEIN 4"/>
    <property type="match status" value="1"/>
</dbReference>
<dbReference type="Gene3D" id="2.170.270.10">
    <property type="entry name" value="SET domain"/>
    <property type="match status" value="1"/>
</dbReference>
<keyword evidence="1" id="KW-0489">Methyltransferase</keyword>
<dbReference type="Gene3D" id="3.80.10.10">
    <property type="entry name" value="Ribonuclease Inhibitor"/>
    <property type="match status" value="2"/>
</dbReference>
<keyword evidence="2" id="KW-0433">Leucine-rich repeat</keyword>
<feature type="domain" description="SET" evidence="6">
    <location>
        <begin position="238"/>
        <end position="496"/>
    </location>
</feature>
<proteinExistence type="predicted"/>
<evidence type="ECO:0000256" key="2">
    <source>
        <dbReference type="ARBA" id="ARBA00022614"/>
    </source>
</evidence>
<dbReference type="Gene3D" id="6.10.140.2220">
    <property type="match status" value="1"/>
</dbReference>
<gene>
    <name evidence="7" type="ORF">MELIAE_LOCUS12739</name>
</gene>
<dbReference type="SUPFAM" id="SSF48452">
    <property type="entry name" value="TPR-like"/>
    <property type="match status" value="1"/>
</dbReference>
<dbReference type="Gene3D" id="1.25.40.10">
    <property type="entry name" value="Tetratricopeptide repeat domain"/>
    <property type="match status" value="1"/>
</dbReference>
<name>A0A9P0BL46_BRAAE</name>
<evidence type="ECO:0000256" key="5">
    <source>
        <dbReference type="ARBA" id="ARBA00022737"/>
    </source>
</evidence>
<keyword evidence="4" id="KW-0949">S-adenosyl-L-methionine</keyword>
<sequence>MYQQFADKTFMSICSEKTLQTNEKGFFLTFADLVAEKAGENWIKNVFGALKTDRERIRIIYEAPETRDTVLGVLSNVQEIYRKKSLEISVAKRIEAENAAKNNDMQKSLILFSQSILRAPNKGDALVLALLGRSKILVQETDYDLALNDLQLALKEGLPGTLKIEAFWRMGICYKALKEVKKSNVAFRIAEQFLGSDKKNLNLEADKNREYAVKKKVDRKVEPALTGGPHKEYQNASKKISVKRAKGLGRYVVANEGVKTGETLVVESPYSACLLPEMFGTHCYHCFERFLAPIACQDCSNVAFCSTLCRDEAKYHQYECKYLELMIGSGMSILAHTSLRMITQNSLGKILDIYNDRSKEKVYSLCTNSTIRCPEDFLQRTLMAAFLLRCLQKSGYFGDTEKVHPSEQELKIGELLLYHLQMLQFNAHEIYETRHTPENRFRESRAAYIGVSVYPTVSLFNHDCCPTVARYFVGKKIVIKALRPLAPNNVVAENYGPVFTRKTLAERQRSLSSRYWFSCQCEACRQNWPSLSTGLDNVGSRVKCSNKKCINYFTLPVSNIKLKCPKCENIVDLTENINKLKWCFEQYEIGFKALDEQNPELGIKILCPAIDAFYKISLYILCNVINANSHKKICNFIEDKLKCSDHLPNVQYPSKAKNLELNNIKWVLDFKDLFEKFPNVTNVTIYSGSIEKLVPPNSNTKLETLQLKNLRIKQISDDFFLNFTGLKTLNLEGNLLDGFGENVTFGNISELYLSNNKWNCTKNLTWALKYANIIKNQAGLFCEFEPYPRKPLFPIARFLEDLEVECPNTCNCALPKVVQNPNSTRWEPLIHVNCSGRGLKGLPHNIPNETMVLHLENNEISNLDLLRTSRLYRSVTDLFLDNNTVDSIDDLEGSYWLSHFRVLSLSGNRLTELPSYALDNALTNNPNAFAVQVSLGGNPWRCDCIFTPGFQELLQKYATYVKDLREIKCSYVEGDENSLLPILDISRSSVCRYPNEYSVQEALDLLNAVLASLIVFVLGKLAYDYYHFKKTGKLPWIVTKIP</sequence>
<evidence type="ECO:0000259" key="6">
    <source>
        <dbReference type="PROSITE" id="PS50280"/>
    </source>
</evidence>
<dbReference type="PANTHER" id="PTHR46165:SF5">
    <property type="entry name" value="RE32936P"/>
    <property type="match status" value="1"/>
</dbReference>
<evidence type="ECO:0000313" key="8">
    <source>
        <dbReference type="Proteomes" id="UP001154078"/>
    </source>
</evidence>
<dbReference type="InterPro" id="IPR032675">
    <property type="entry name" value="LRR_dom_sf"/>
</dbReference>
<keyword evidence="8" id="KW-1185">Reference proteome</keyword>
<dbReference type="InterPro" id="IPR046341">
    <property type="entry name" value="SET_dom_sf"/>
</dbReference>
<dbReference type="InterPro" id="IPR001611">
    <property type="entry name" value="Leu-rich_rpt"/>
</dbReference>
<dbReference type="SUPFAM" id="SSF52058">
    <property type="entry name" value="L domain-like"/>
    <property type="match status" value="2"/>
</dbReference>
<evidence type="ECO:0000313" key="7">
    <source>
        <dbReference type="EMBL" id="CAH0564117.1"/>
    </source>
</evidence>
<dbReference type="InterPro" id="IPR044421">
    <property type="entry name" value="SMYD4_SET"/>
</dbReference>
<dbReference type="GO" id="GO:0008276">
    <property type="term" value="F:protein methyltransferase activity"/>
    <property type="evidence" value="ECO:0007669"/>
    <property type="project" value="UniProtKB-ARBA"/>
</dbReference>
<dbReference type="InterPro" id="IPR011990">
    <property type="entry name" value="TPR-like_helical_dom_sf"/>
</dbReference>
<evidence type="ECO:0000256" key="1">
    <source>
        <dbReference type="ARBA" id="ARBA00022603"/>
    </source>
</evidence>
<dbReference type="GO" id="GO:0008170">
    <property type="term" value="F:N-methyltransferase activity"/>
    <property type="evidence" value="ECO:0007669"/>
    <property type="project" value="UniProtKB-ARBA"/>
</dbReference>
<dbReference type="SMART" id="SM00369">
    <property type="entry name" value="LRR_TYP"/>
    <property type="match status" value="2"/>
</dbReference>
<keyword evidence="5" id="KW-0677">Repeat</keyword>
<reference evidence="7" key="1">
    <citation type="submission" date="2021-12" db="EMBL/GenBank/DDBJ databases">
        <authorList>
            <person name="King R."/>
        </authorList>
    </citation>
    <scope>NUCLEOTIDE SEQUENCE</scope>
</reference>
<dbReference type="InterPro" id="IPR001214">
    <property type="entry name" value="SET_dom"/>
</dbReference>
<dbReference type="GO" id="GO:0008757">
    <property type="term" value="F:S-adenosylmethionine-dependent methyltransferase activity"/>
    <property type="evidence" value="ECO:0007669"/>
    <property type="project" value="UniProtKB-ARBA"/>
</dbReference>
<dbReference type="Pfam" id="PF13855">
    <property type="entry name" value="LRR_8"/>
    <property type="match status" value="1"/>
</dbReference>
<dbReference type="EMBL" id="OV121140">
    <property type="protein sequence ID" value="CAH0564117.1"/>
    <property type="molecule type" value="Genomic_DNA"/>
</dbReference>
<dbReference type="Proteomes" id="UP001154078">
    <property type="component" value="Chromosome 9"/>
</dbReference>
<dbReference type="GO" id="GO:0042826">
    <property type="term" value="F:histone deacetylase binding"/>
    <property type="evidence" value="ECO:0007669"/>
    <property type="project" value="TreeGrafter"/>
</dbReference>
<dbReference type="AlphaFoldDB" id="A0A9P0BL46"/>
<dbReference type="SUPFAM" id="SSF82199">
    <property type="entry name" value="SET domain"/>
    <property type="match status" value="1"/>
</dbReference>
<dbReference type="GO" id="GO:0042051">
    <property type="term" value="P:compound eye photoreceptor development"/>
    <property type="evidence" value="ECO:0007669"/>
    <property type="project" value="TreeGrafter"/>
</dbReference>
<dbReference type="GO" id="GO:0032259">
    <property type="term" value="P:methylation"/>
    <property type="evidence" value="ECO:0007669"/>
    <property type="project" value="UniProtKB-KW"/>
</dbReference>
<dbReference type="GO" id="GO:0005634">
    <property type="term" value="C:nucleus"/>
    <property type="evidence" value="ECO:0007669"/>
    <property type="project" value="TreeGrafter"/>
</dbReference>
<keyword evidence="3" id="KW-0808">Transferase</keyword>
<evidence type="ECO:0000256" key="4">
    <source>
        <dbReference type="ARBA" id="ARBA00022691"/>
    </source>
</evidence>
<dbReference type="OrthoDB" id="1028014at2759"/>
<dbReference type="PROSITE" id="PS50280">
    <property type="entry name" value="SET"/>
    <property type="match status" value="1"/>
</dbReference>
<accession>A0A9P0BL46</accession>
<dbReference type="InterPro" id="IPR052097">
    <property type="entry name" value="SET-MYND_domain_protein"/>
</dbReference>
<dbReference type="Gene3D" id="1.10.220.160">
    <property type="match status" value="1"/>
</dbReference>
<evidence type="ECO:0000256" key="3">
    <source>
        <dbReference type="ARBA" id="ARBA00022679"/>
    </source>
</evidence>